<reference evidence="3 4" key="1">
    <citation type="submission" date="2021-03" db="EMBL/GenBank/DDBJ databases">
        <title>Genomic Encyclopedia of Type Strains, Phase IV (KMG-IV): sequencing the most valuable type-strain genomes for metagenomic binning, comparative biology and taxonomic classification.</title>
        <authorList>
            <person name="Goeker M."/>
        </authorList>
    </citation>
    <scope>NUCLEOTIDE SEQUENCE [LARGE SCALE GENOMIC DNA]</scope>
    <source>
        <strain evidence="3 4">DSM 26048</strain>
    </source>
</reference>
<dbReference type="Gene3D" id="3.40.50.1820">
    <property type="entry name" value="alpha/beta hydrolase"/>
    <property type="match status" value="1"/>
</dbReference>
<evidence type="ECO:0000313" key="4">
    <source>
        <dbReference type="Proteomes" id="UP001519287"/>
    </source>
</evidence>
<dbReference type="PANTHER" id="PTHR12277">
    <property type="entry name" value="ALPHA/BETA HYDROLASE DOMAIN-CONTAINING PROTEIN"/>
    <property type="match status" value="1"/>
</dbReference>
<dbReference type="Pfam" id="PF00561">
    <property type="entry name" value="Abhydrolase_1"/>
    <property type="match status" value="1"/>
</dbReference>
<dbReference type="PANTHER" id="PTHR12277:SF81">
    <property type="entry name" value="PROTEIN ABHD13"/>
    <property type="match status" value="1"/>
</dbReference>
<dbReference type="Proteomes" id="UP001519287">
    <property type="component" value="Unassembled WGS sequence"/>
</dbReference>
<evidence type="ECO:0000313" key="3">
    <source>
        <dbReference type="EMBL" id="MBP1992344.1"/>
    </source>
</evidence>
<dbReference type="GO" id="GO:0016787">
    <property type="term" value="F:hydrolase activity"/>
    <property type="evidence" value="ECO:0007669"/>
    <property type="project" value="UniProtKB-KW"/>
</dbReference>
<organism evidence="3 4">
    <name type="scientific">Paenibacillus eucommiae</name>
    <dbReference type="NCBI Taxonomy" id="1355755"/>
    <lineage>
        <taxon>Bacteria</taxon>
        <taxon>Bacillati</taxon>
        <taxon>Bacillota</taxon>
        <taxon>Bacilli</taxon>
        <taxon>Bacillales</taxon>
        <taxon>Paenibacillaceae</taxon>
        <taxon>Paenibacillus</taxon>
    </lineage>
</organism>
<keyword evidence="3" id="KW-0378">Hydrolase</keyword>
<feature type="transmembrane region" description="Helical" evidence="1">
    <location>
        <begin position="30"/>
        <end position="55"/>
    </location>
</feature>
<evidence type="ECO:0000256" key="1">
    <source>
        <dbReference type="SAM" id="Phobius"/>
    </source>
</evidence>
<dbReference type="SUPFAM" id="SSF53474">
    <property type="entry name" value="alpha/beta-Hydrolases"/>
    <property type="match status" value="1"/>
</dbReference>
<dbReference type="RefSeq" id="WP_209973275.1">
    <property type="nucleotide sequence ID" value="NZ_JAGGLB010000013.1"/>
</dbReference>
<keyword evidence="1" id="KW-0472">Membrane</keyword>
<keyword evidence="1" id="KW-0812">Transmembrane</keyword>
<sequence length="339" mass="38268">MSSTSLSPHPLNPAPLEQTAVRVLGRRKKLLITITSSVVLFCTSLLLAFHAYIAWTLARPHIDPLHSNPTLAVGLPFEDITFPSRNETSHLNGWFIPGNSNKTVIFSHGYGGNREELWVPIYKLAQELHKQSYNVLMFDYGYVQPGNQRIVTGGVQESKELLGALDFIKKKIEGPVYIWGFSMGAGTALQAALQDSTEIAGMILDSTFLLNPDTLYHNMKQHVNVPKSPSLQLVRLFFPILNGVSLTEIPYQKVTDSDYNLPIYFIHGTDDFKAPYEMTENIYSKQILNPRTKLWILPAAQHELIYHAEPQLYIESTMKFLDDLSHPFTYGPLMAEQTF</sequence>
<keyword evidence="1" id="KW-1133">Transmembrane helix</keyword>
<keyword evidence="4" id="KW-1185">Reference proteome</keyword>
<protein>
    <submittedName>
        <fullName evidence="3">Alpha-beta hydrolase superfamily lysophospholipase</fullName>
    </submittedName>
</protein>
<dbReference type="InterPro" id="IPR029058">
    <property type="entry name" value="AB_hydrolase_fold"/>
</dbReference>
<evidence type="ECO:0000259" key="2">
    <source>
        <dbReference type="Pfam" id="PF00561"/>
    </source>
</evidence>
<gene>
    <name evidence="3" type="ORF">J2Z66_003952</name>
</gene>
<dbReference type="EMBL" id="JAGGLB010000013">
    <property type="protein sequence ID" value="MBP1992344.1"/>
    <property type="molecule type" value="Genomic_DNA"/>
</dbReference>
<name>A0ABS4IXN8_9BACL</name>
<dbReference type="InterPro" id="IPR000073">
    <property type="entry name" value="AB_hydrolase_1"/>
</dbReference>
<comment type="caution">
    <text evidence="3">The sequence shown here is derived from an EMBL/GenBank/DDBJ whole genome shotgun (WGS) entry which is preliminary data.</text>
</comment>
<accession>A0ABS4IXN8</accession>
<feature type="domain" description="AB hydrolase-1" evidence="2">
    <location>
        <begin position="103"/>
        <end position="212"/>
    </location>
</feature>
<proteinExistence type="predicted"/>